<feature type="signal peptide" evidence="1">
    <location>
        <begin position="1"/>
        <end position="18"/>
    </location>
</feature>
<evidence type="ECO:0000313" key="2">
    <source>
        <dbReference type="EMBL" id="EDW97736.1"/>
    </source>
</evidence>
<dbReference type="KEGG" id="dya:Dyak_GE10134"/>
<dbReference type="OMA" id="NIHQTHH"/>
<keyword evidence="3" id="KW-1185">Reference proteome</keyword>
<dbReference type="EMBL" id="CM000160">
    <property type="protein sequence ID" value="EDW97736.1"/>
    <property type="molecule type" value="Genomic_DNA"/>
</dbReference>
<reference evidence="2 3" key="1">
    <citation type="journal article" date="2007" name="Nature">
        <title>Evolution of genes and genomes on the Drosophila phylogeny.</title>
        <authorList>
            <consortium name="Drosophila 12 Genomes Consortium"/>
            <person name="Clark A.G."/>
            <person name="Eisen M.B."/>
            <person name="Smith D.R."/>
            <person name="Bergman C.M."/>
            <person name="Oliver B."/>
            <person name="Markow T.A."/>
            <person name="Kaufman T.C."/>
            <person name="Kellis M."/>
            <person name="Gelbart W."/>
            <person name="Iyer V.N."/>
            <person name="Pollard D.A."/>
            <person name="Sackton T.B."/>
            <person name="Larracuente A.M."/>
            <person name="Singh N.D."/>
            <person name="Abad J.P."/>
            <person name="Abt D.N."/>
            <person name="Adryan B."/>
            <person name="Aguade M."/>
            <person name="Akashi H."/>
            <person name="Anderson W.W."/>
            <person name="Aquadro C.F."/>
            <person name="Ardell D.H."/>
            <person name="Arguello R."/>
            <person name="Artieri C.G."/>
            <person name="Barbash D.A."/>
            <person name="Barker D."/>
            <person name="Barsanti P."/>
            <person name="Batterham P."/>
            <person name="Batzoglou S."/>
            <person name="Begun D."/>
            <person name="Bhutkar A."/>
            <person name="Blanco E."/>
            <person name="Bosak S.A."/>
            <person name="Bradley R.K."/>
            <person name="Brand A.D."/>
            <person name="Brent M.R."/>
            <person name="Brooks A.N."/>
            <person name="Brown R.H."/>
            <person name="Butlin R.K."/>
            <person name="Caggese C."/>
            <person name="Calvi B.R."/>
            <person name="Bernardo de Carvalho A."/>
            <person name="Caspi A."/>
            <person name="Castrezana S."/>
            <person name="Celniker S.E."/>
            <person name="Chang J.L."/>
            <person name="Chapple C."/>
            <person name="Chatterji S."/>
            <person name="Chinwalla A."/>
            <person name="Civetta A."/>
            <person name="Clifton S.W."/>
            <person name="Comeron J.M."/>
            <person name="Costello J.C."/>
            <person name="Coyne J.A."/>
            <person name="Daub J."/>
            <person name="David R.G."/>
            <person name="Delcher A.L."/>
            <person name="Delehaunty K."/>
            <person name="Do C.B."/>
            <person name="Ebling H."/>
            <person name="Edwards K."/>
            <person name="Eickbush T."/>
            <person name="Evans J.D."/>
            <person name="Filipski A."/>
            <person name="Findeiss S."/>
            <person name="Freyhult E."/>
            <person name="Fulton L."/>
            <person name="Fulton R."/>
            <person name="Garcia A.C."/>
            <person name="Gardiner A."/>
            <person name="Garfield D.A."/>
            <person name="Garvin B.E."/>
            <person name="Gibson G."/>
            <person name="Gilbert D."/>
            <person name="Gnerre S."/>
            <person name="Godfrey J."/>
            <person name="Good R."/>
            <person name="Gotea V."/>
            <person name="Gravely B."/>
            <person name="Greenberg A.J."/>
            <person name="Griffiths-Jones S."/>
            <person name="Gross S."/>
            <person name="Guigo R."/>
            <person name="Gustafson E.A."/>
            <person name="Haerty W."/>
            <person name="Hahn M.W."/>
            <person name="Halligan D.L."/>
            <person name="Halpern A.L."/>
            <person name="Halter G.M."/>
            <person name="Han M.V."/>
            <person name="Heger A."/>
            <person name="Hillier L."/>
            <person name="Hinrichs A.S."/>
            <person name="Holmes I."/>
            <person name="Hoskins R.A."/>
            <person name="Hubisz M.J."/>
            <person name="Hultmark D."/>
            <person name="Huntley M.A."/>
            <person name="Jaffe D.B."/>
            <person name="Jagadeeshan S."/>
            <person name="Jeck W.R."/>
            <person name="Johnson J."/>
            <person name="Jones C.D."/>
            <person name="Jordan W.C."/>
            <person name="Karpen G.H."/>
            <person name="Kataoka E."/>
            <person name="Keightley P.D."/>
            <person name="Kheradpour P."/>
            <person name="Kirkness E.F."/>
            <person name="Koerich L.B."/>
            <person name="Kristiansen K."/>
            <person name="Kudrna D."/>
            <person name="Kulathinal R.J."/>
            <person name="Kumar S."/>
            <person name="Kwok R."/>
            <person name="Lander E."/>
            <person name="Langley C.H."/>
            <person name="Lapoint R."/>
            <person name="Lazzaro B.P."/>
            <person name="Lee S.J."/>
            <person name="Levesque L."/>
            <person name="Li R."/>
            <person name="Lin C.F."/>
            <person name="Lin M.F."/>
            <person name="Lindblad-Toh K."/>
            <person name="Llopart A."/>
            <person name="Long M."/>
            <person name="Low L."/>
            <person name="Lozovsky E."/>
            <person name="Lu J."/>
            <person name="Luo M."/>
            <person name="Machado C.A."/>
            <person name="Makalowski W."/>
            <person name="Marzo M."/>
            <person name="Matsuda M."/>
            <person name="Matzkin L."/>
            <person name="McAllister B."/>
            <person name="McBride C.S."/>
            <person name="McKernan B."/>
            <person name="McKernan K."/>
            <person name="Mendez-Lago M."/>
            <person name="Minx P."/>
            <person name="Mollenhauer M.U."/>
            <person name="Montooth K."/>
            <person name="Mount S.M."/>
            <person name="Mu X."/>
            <person name="Myers E."/>
            <person name="Negre B."/>
            <person name="Newfeld S."/>
            <person name="Nielsen R."/>
            <person name="Noor M.A."/>
            <person name="O'Grady P."/>
            <person name="Pachter L."/>
            <person name="Papaceit M."/>
            <person name="Parisi M.J."/>
            <person name="Parisi M."/>
            <person name="Parts L."/>
            <person name="Pedersen J.S."/>
            <person name="Pesole G."/>
            <person name="Phillippy A.M."/>
            <person name="Ponting C.P."/>
            <person name="Pop M."/>
            <person name="Porcelli D."/>
            <person name="Powell J.R."/>
            <person name="Prohaska S."/>
            <person name="Pruitt K."/>
            <person name="Puig M."/>
            <person name="Quesneville H."/>
            <person name="Ram K.R."/>
            <person name="Rand D."/>
            <person name="Rasmussen M.D."/>
            <person name="Reed L.K."/>
            <person name="Reenan R."/>
            <person name="Reily A."/>
            <person name="Remington K.A."/>
            <person name="Rieger T.T."/>
            <person name="Ritchie M.G."/>
            <person name="Robin C."/>
            <person name="Rogers Y.H."/>
            <person name="Rohde C."/>
            <person name="Rozas J."/>
            <person name="Rubenfield M.J."/>
            <person name="Ruiz A."/>
            <person name="Russo S."/>
            <person name="Salzberg S.L."/>
            <person name="Sanchez-Gracia A."/>
            <person name="Saranga D.J."/>
            <person name="Sato H."/>
            <person name="Schaeffer S.W."/>
            <person name="Schatz M.C."/>
            <person name="Schlenke T."/>
            <person name="Schwartz R."/>
            <person name="Segarra C."/>
            <person name="Singh R.S."/>
            <person name="Sirot L."/>
            <person name="Sirota M."/>
            <person name="Sisneros N.B."/>
            <person name="Smith C.D."/>
            <person name="Smith T.F."/>
            <person name="Spieth J."/>
            <person name="Stage D.E."/>
            <person name="Stark A."/>
            <person name="Stephan W."/>
            <person name="Strausberg R.L."/>
            <person name="Strempel S."/>
            <person name="Sturgill D."/>
            <person name="Sutton G."/>
            <person name="Sutton G.G."/>
            <person name="Tao W."/>
            <person name="Teichmann S."/>
            <person name="Tobari Y.N."/>
            <person name="Tomimura Y."/>
            <person name="Tsolas J.M."/>
            <person name="Valente V.L."/>
            <person name="Venter E."/>
            <person name="Venter J.C."/>
            <person name="Vicario S."/>
            <person name="Vieira F.G."/>
            <person name="Vilella A.J."/>
            <person name="Villasante A."/>
            <person name="Walenz B."/>
            <person name="Wang J."/>
            <person name="Wasserman M."/>
            <person name="Watts T."/>
            <person name="Wilson D."/>
            <person name="Wilson R.K."/>
            <person name="Wing R.A."/>
            <person name="Wolfner M.F."/>
            <person name="Wong A."/>
            <person name="Wong G.K."/>
            <person name="Wu C.I."/>
            <person name="Wu G."/>
            <person name="Yamamoto D."/>
            <person name="Yang H.P."/>
            <person name="Yang S.P."/>
            <person name="Yorke J.A."/>
            <person name="Yoshida K."/>
            <person name="Zdobnov E."/>
            <person name="Zhang P."/>
            <person name="Zhang Y."/>
            <person name="Zimin A.V."/>
            <person name="Baldwin J."/>
            <person name="Abdouelleil A."/>
            <person name="Abdulkadir J."/>
            <person name="Abebe A."/>
            <person name="Abera B."/>
            <person name="Abreu J."/>
            <person name="Acer S.C."/>
            <person name="Aftuck L."/>
            <person name="Alexander A."/>
            <person name="An P."/>
            <person name="Anderson E."/>
            <person name="Anderson S."/>
            <person name="Arachi H."/>
            <person name="Azer M."/>
            <person name="Bachantsang P."/>
            <person name="Barry A."/>
            <person name="Bayul T."/>
            <person name="Berlin A."/>
            <person name="Bessette D."/>
            <person name="Bloom T."/>
            <person name="Blye J."/>
            <person name="Boguslavskiy L."/>
            <person name="Bonnet C."/>
            <person name="Boukhgalter B."/>
            <person name="Bourzgui I."/>
            <person name="Brown A."/>
            <person name="Cahill P."/>
            <person name="Channer S."/>
            <person name="Cheshatsang Y."/>
            <person name="Chuda L."/>
            <person name="Citroen M."/>
            <person name="Collymore A."/>
            <person name="Cooke P."/>
            <person name="Costello M."/>
            <person name="D'Aco K."/>
            <person name="Daza R."/>
            <person name="De Haan G."/>
            <person name="DeGray S."/>
            <person name="DeMaso C."/>
            <person name="Dhargay N."/>
            <person name="Dooley K."/>
            <person name="Dooley E."/>
            <person name="Doricent M."/>
            <person name="Dorje P."/>
            <person name="Dorjee K."/>
            <person name="Dupes A."/>
            <person name="Elong R."/>
            <person name="Falk J."/>
            <person name="Farina A."/>
            <person name="Faro S."/>
            <person name="Ferguson D."/>
            <person name="Fisher S."/>
            <person name="Foley C.D."/>
            <person name="Franke A."/>
            <person name="Friedrich D."/>
            <person name="Gadbois L."/>
            <person name="Gearin G."/>
            <person name="Gearin C.R."/>
            <person name="Giannoukos G."/>
            <person name="Goode T."/>
            <person name="Graham J."/>
            <person name="Grandbois E."/>
            <person name="Grewal S."/>
            <person name="Gyaltsen K."/>
            <person name="Hafez N."/>
            <person name="Hagos B."/>
            <person name="Hall J."/>
            <person name="Henson C."/>
            <person name="Hollinger A."/>
            <person name="Honan T."/>
            <person name="Huard M.D."/>
            <person name="Hughes L."/>
            <person name="Hurhula B."/>
            <person name="Husby M.E."/>
            <person name="Kamat A."/>
            <person name="Kanga B."/>
            <person name="Kashin S."/>
            <person name="Khazanovich D."/>
            <person name="Kisner P."/>
            <person name="Lance K."/>
            <person name="Lara M."/>
            <person name="Lee W."/>
            <person name="Lennon N."/>
            <person name="Letendre F."/>
            <person name="LeVine R."/>
            <person name="Lipovsky A."/>
            <person name="Liu X."/>
            <person name="Liu J."/>
            <person name="Liu S."/>
            <person name="Lokyitsang T."/>
            <person name="Lokyitsang Y."/>
            <person name="Lubonja R."/>
            <person name="Lui A."/>
            <person name="MacDonald P."/>
            <person name="Magnisalis V."/>
            <person name="Maru K."/>
            <person name="Matthews C."/>
            <person name="McCusker W."/>
            <person name="McDonough S."/>
            <person name="Mehta T."/>
            <person name="Meldrim J."/>
            <person name="Meneus L."/>
            <person name="Mihai O."/>
            <person name="Mihalev A."/>
            <person name="Mihova T."/>
            <person name="Mittelman R."/>
            <person name="Mlenga V."/>
            <person name="Montmayeur A."/>
            <person name="Mulrain L."/>
            <person name="Navidi A."/>
            <person name="Naylor J."/>
            <person name="Negash T."/>
            <person name="Nguyen T."/>
            <person name="Nguyen N."/>
            <person name="Nicol R."/>
            <person name="Norbu C."/>
            <person name="Norbu N."/>
            <person name="Novod N."/>
            <person name="O'Neill B."/>
            <person name="Osman S."/>
            <person name="Markiewicz E."/>
            <person name="Oyono O.L."/>
            <person name="Patti C."/>
            <person name="Phunkhang P."/>
            <person name="Pierre F."/>
            <person name="Priest M."/>
            <person name="Raghuraman S."/>
            <person name="Rege F."/>
            <person name="Reyes R."/>
            <person name="Rise C."/>
            <person name="Rogov P."/>
            <person name="Ross K."/>
            <person name="Ryan E."/>
            <person name="Settipalli S."/>
            <person name="Shea T."/>
            <person name="Sherpa N."/>
            <person name="Shi L."/>
            <person name="Shih D."/>
            <person name="Sparrow T."/>
            <person name="Spaulding J."/>
            <person name="Stalker J."/>
            <person name="Stange-Thomann N."/>
            <person name="Stavropoulos S."/>
            <person name="Stone C."/>
            <person name="Strader C."/>
            <person name="Tesfaye S."/>
            <person name="Thomson T."/>
            <person name="Thoulutsang Y."/>
            <person name="Thoulutsang D."/>
            <person name="Topham K."/>
            <person name="Topping I."/>
            <person name="Tsamla T."/>
            <person name="Vassiliev H."/>
            <person name="Vo A."/>
            <person name="Wangchuk T."/>
            <person name="Wangdi T."/>
            <person name="Weiand M."/>
            <person name="Wilkinson J."/>
            <person name="Wilson A."/>
            <person name="Yadav S."/>
            <person name="Young G."/>
            <person name="Yu Q."/>
            <person name="Zembek L."/>
            <person name="Zhong D."/>
            <person name="Zimmer A."/>
            <person name="Zwirko Z."/>
            <person name="Jaffe D.B."/>
            <person name="Alvarez P."/>
            <person name="Brockman W."/>
            <person name="Butler J."/>
            <person name="Chin C."/>
            <person name="Gnerre S."/>
            <person name="Grabherr M."/>
            <person name="Kleber M."/>
            <person name="Mauceli E."/>
            <person name="MacCallum I."/>
        </authorList>
    </citation>
    <scope>NUCLEOTIDE SEQUENCE [LARGE SCALE GENOMIC DNA]</scope>
    <source>
        <strain evidence="3">Tai18E2 / Tucson 14021-0261.01</strain>
    </source>
</reference>
<evidence type="ECO:0000313" key="3">
    <source>
        <dbReference type="Proteomes" id="UP000002282"/>
    </source>
</evidence>
<evidence type="ECO:0000256" key="1">
    <source>
        <dbReference type="SAM" id="SignalP"/>
    </source>
</evidence>
<name>B4PUS9_DROYA</name>
<accession>B4PUS9</accession>
<dbReference type="AlphaFoldDB" id="B4PUS9"/>
<reference evidence="2 3" key="2">
    <citation type="journal article" date="2007" name="PLoS Biol.">
        <title>Principles of genome evolution in the Drosophila melanogaster species group.</title>
        <authorList>
            <person name="Ranz J.M."/>
            <person name="Maurin D."/>
            <person name="Chan Y.S."/>
            <person name="von Grotthuss M."/>
            <person name="Hillier L.W."/>
            <person name="Roote J."/>
            <person name="Ashburner M."/>
            <person name="Bergman C.M."/>
        </authorList>
    </citation>
    <scope>NUCLEOTIDE SEQUENCE [LARGE SCALE GENOMIC DNA]</scope>
    <source>
        <strain evidence="3">Tai18E2 / Tucson 14021-0261.01</strain>
    </source>
</reference>
<dbReference type="Proteomes" id="UP000002282">
    <property type="component" value="Chromosome 3R"/>
</dbReference>
<gene>
    <name evidence="2" type="primary">Dyak\GE10134</name>
    <name evidence="2" type="synonym">dyak_GLEANR_10087</name>
    <name evidence="2" type="synonym">GE10134</name>
    <name evidence="2" type="ORF">Dyak_GE10134</name>
</gene>
<feature type="chain" id="PRO_5002819737" evidence="1">
    <location>
        <begin position="19"/>
        <end position="150"/>
    </location>
</feature>
<dbReference type="HOGENOM" id="CLU_1760726_0_0_1"/>
<sequence length="150" mass="15437">MATQYIIVFSAIFVLTQGSTILSIERESEVALHSGVASSGAPVVVVPQGNPSVYQPQRPTYSHGPGSIPVGGTHRVIGSGLASPHPSSSVSFNRPATVVVPAPRVVISAPRVVAAPVVPIRHPHGVAAPVAIGSGHGNIHQTHHLGHKPY</sequence>
<keyword evidence="1" id="KW-0732">Signal</keyword>
<proteinExistence type="predicted"/>
<dbReference type="PhylomeDB" id="B4PUS9"/>
<organism evidence="2 3">
    <name type="scientific">Drosophila yakuba</name>
    <name type="common">Fruit fly</name>
    <dbReference type="NCBI Taxonomy" id="7245"/>
    <lineage>
        <taxon>Eukaryota</taxon>
        <taxon>Metazoa</taxon>
        <taxon>Ecdysozoa</taxon>
        <taxon>Arthropoda</taxon>
        <taxon>Hexapoda</taxon>
        <taxon>Insecta</taxon>
        <taxon>Pterygota</taxon>
        <taxon>Neoptera</taxon>
        <taxon>Endopterygota</taxon>
        <taxon>Diptera</taxon>
        <taxon>Brachycera</taxon>
        <taxon>Muscomorpha</taxon>
        <taxon>Ephydroidea</taxon>
        <taxon>Drosophilidae</taxon>
        <taxon>Drosophila</taxon>
        <taxon>Sophophora</taxon>
    </lineage>
</organism>
<protein>
    <submittedName>
        <fullName evidence="2">Uncharacterized protein</fullName>
    </submittedName>
</protein>
<dbReference type="OrthoDB" id="7871255at2759"/>